<dbReference type="EMBL" id="KL363186">
    <property type="protein sequence ID" value="KFD58035.1"/>
    <property type="molecule type" value="Genomic_DNA"/>
</dbReference>
<evidence type="ECO:0000313" key="6">
    <source>
        <dbReference type="EMBL" id="KFD58035.1"/>
    </source>
</evidence>
<dbReference type="InterPro" id="IPR000432">
    <property type="entry name" value="DNA_mismatch_repair_MutS_C"/>
</dbReference>
<reference evidence="6 7" key="1">
    <citation type="journal article" date="2014" name="Nat. Genet.">
        <title>Genome and transcriptome of the porcine whipworm Trichuris suis.</title>
        <authorList>
            <person name="Jex A.R."/>
            <person name="Nejsum P."/>
            <person name="Schwarz E.M."/>
            <person name="Hu L."/>
            <person name="Young N.D."/>
            <person name="Hall R.S."/>
            <person name="Korhonen P.K."/>
            <person name="Liao S."/>
            <person name="Thamsborg S."/>
            <person name="Xia J."/>
            <person name="Xu P."/>
            <person name="Wang S."/>
            <person name="Scheerlinck J.P."/>
            <person name="Hofmann A."/>
            <person name="Sternberg P.W."/>
            <person name="Wang J."/>
            <person name="Gasser R.B."/>
        </authorList>
    </citation>
    <scope>NUCLEOTIDE SEQUENCE [LARGE SCALE GENOMIC DNA]</scope>
    <source>
        <strain evidence="6">DCEP-RM93M</strain>
    </source>
</reference>
<dbReference type="InterPro" id="IPR007696">
    <property type="entry name" value="DNA_mismatch_repair_MutS_core"/>
</dbReference>
<protein>
    <recommendedName>
        <fullName evidence="5">DNA mismatch repair proteins mutS family domain-containing protein</fullName>
    </recommendedName>
</protein>
<keyword evidence="4" id="KW-0238">DNA-binding</keyword>
<name>A0A085MLD9_9BILA</name>
<comment type="similarity">
    <text evidence="1">Belongs to the DNA mismatch repair MutS family.</text>
</comment>
<dbReference type="Pfam" id="PF00488">
    <property type="entry name" value="MutS_V"/>
    <property type="match status" value="1"/>
</dbReference>
<accession>A0A085MLD9</accession>
<evidence type="ECO:0000256" key="1">
    <source>
        <dbReference type="ARBA" id="ARBA00006271"/>
    </source>
</evidence>
<evidence type="ECO:0000313" key="7">
    <source>
        <dbReference type="Proteomes" id="UP000030764"/>
    </source>
</evidence>
<dbReference type="Gene3D" id="3.40.50.300">
    <property type="entry name" value="P-loop containing nucleotide triphosphate hydrolases"/>
    <property type="match status" value="1"/>
</dbReference>
<dbReference type="GO" id="GO:0006298">
    <property type="term" value="P:mismatch repair"/>
    <property type="evidence" value="ECO:0007669"/>
    <property type="project" value="InterPro"/>
</dbReference>
<dbReference type="AlphaFoldDB" id="A0A085MLD9"/>
<dbReference type="PIRSF" id="PIRSF005813">
    <property type="entry name" value="MSH2"/>
    <property type="match status" value="1"/>
</dbReference>
<dbReference type="GO" id="GO:0030983">
    <property type="term" value="F:mismatched DNA binding"/>
    <property type="evidence" value="ECO:0007669"/>
    <property type="project" value="InterPro"/>
</dbReference>
<dbReference type="GO" id="GO:0005524">
    <property type="term" value="F:ATP binding"/>
    <property type="evidence" value="ECO:0007669"/>
    <property type="project" value="UniProtKB-KW"/>
</dbReference>
<evidence type="ECO:0000259" key="5">
    <source>
        <dbReference type="PROSITE" id="PS00486"/>
    </source>
</evidence>
<gene>
    <name evidence="6" type="ORF">M513_01268</name>
</gene>
<dbReference type="InterPro" id="IPR011184">
    <property type="entry name" value="DNA_mismatch_repair_Msh2"/>
</dbReference>
<keyword evidence="2" id="KW-0547">Nucleotide-binding</keyword>
<feature type="domain" description="DNA mismatch repair proteins mutS family" evidence="5">
    <location>
        <begin position="643"/>
        <end position="659"/>
    </location>
</feature>
<dbReference type="InterPro" id="IPR036187">
    <property type="entry name" value="DNA_mismatch_repair_MutS_sf"/>
</dbReference>
<dbReference type="InterPro" id="IPR027417">
    <property type="entry name" value="P-loop_NTPase"/>
</dbReference>
<dbReference type="PANTHER" id="PTHR11361">
    <property type="entry name" value="DNA MISMATCH REPAIR PROTEIN MUTS FAMILY MEMBER"/>
    <property type="match status" value="1"/>
</dbReference>
<keyword evidence="3" id="KW-0067">ATP-binding</keyword>
<dbReference type="SUPFAM" id="SSF52540">
    <property type="entry name" value="P-loop containing nucleoside triphosphate hydrolases"/>
    <property type="match status" value="1"/>
</dbReference>
<dbReference type="SMART" id="SM00534">
    <property type="entry name" value="MUTSac"/>
    <property type="match status" value="1"/>
</dbReference>
<dbReference type="SMART" id="SM00533">
    <property type="entry name" value="MUTSd"/>
    <property type="match status" value="1"/>
</dbReference>
<dbReference type="InterPro" id="IPR045076">
    <property type="entry name" value="MutS"/>
</dbReference>
<proteinExistence type="inferred from homology"/>
<dbReference type="GO" id="GO:0140664">
    <property type="term" value="F:ATP-dependent DNA damage sensor activity"/>
    <property type="evidence" value="ECO:0007669"/>
    <property type="project" value="InterPro"/>
</dbReference>
<dbReference type="Pfam" id="PF05192">
    <property type="entry name" value="MutS_III"/>
    <property type="match status" value="1"/>
</dbReference>
<organism evidence="6 7">
    <name type="scientific">Trichuris suis</name>
    <name type="common">pig whipworm</name>
    <dbReference type="NCBI Taxonomy" id="68888"/>
    <lineage>
        <taxon>Eukaryota</taxon>
        <taxon>Metazoa</taxon>
        <taxon>Ecdysozoa</taxon>
        <taxon>Nematoda</taxon>
        <taxon>Enoplea</taxon>
        <taxon>Dorylaimia</taxon>
        <taxon>Trichinellida</taxon>
        <taxon>Trichuridae</taxon>
        <taxon>Trichuris</taxon>
    </lineage>
</organism>
<evidence type="ECO:0000256" key="4">
    <source>
        <dbReference type="ARBA" id="ARBA00023125"/>
    </source>
</evidence>
<evidence type="ECO:0000256" key="2">
    <source>
        <dbReference type="ARBA" id="ARBA00022741"/>
    </source>
</evidence>
<keyword evidence="7" id="KW-1185">Reference proteome</keyword>
<dbReference type="GO" id="GO:0051026">
    <property type="term" value="P:chiasma assembly"/>
    <property type="evidence" value="ECO:0007669"/>
    <property type="project" value="TreeGrafter"/>
</dbReference>
<dbReference type="PANTHER" id="PTHR11361:SF20">
    <property type="entry name" value="MUTS PROTEIN HOMOLOG 5"/>
    <property type="match status" value="1"/>
</dbReference>
<evidence type="ECO:0000256" key="3">
    <source>
        <dbReference type="ARBA" id="ARBA00022840"/>
    </source>
</evidence>
<dbReference type="Gene3D" id="1.10.1420.10">
    <property type="match status" value="1"/>
</dbReference>
<dbReference type="PROSITE" id="PS00486">
    <property type="entry name" value="DNA_MISMATCH_REPAIR_2"/>
    <property type="match status" value="1"/>
</dbReference>
<dbReference type="SUPFAM" id="SSF48334">
    <property type="entry name" value="DNA repair protein MutS, domain III"/>
    <property type="match status" value="1"/>
</dbReference>
<dbReference type="GO" id="GO:0005634">
    <property type="term" value="C:nucleus"/>
    <property type="evidence" value="ECO:0007669"/>
    <property type="project" value="TreeGrafter"/>
</dbReference>
<sequence length="817" mass="91968">MILRLHVICLAFCTIRQRISQMSAFNESSIQGDYSKDDEYRVVLCICLSKRKIGAACFDAEQGTISYLNDIDEDMTEFTILSNVLCQIQPTTLLLSSSVGESVLRKVAELQEFQQSYMDGGSPNPYTVKLPAREFELSLCKEVVINLFAPSTAGETVLDGQTRCLFAVDFDATCMIRALGVIIRHCNINGISSGDASEMKNRASHTLAYRIAPLELYDILSMDACTFEALQIFKSEHHPSVYKAGRGGTKEGFSLFAICNRCMSKAGAFYLRRMFRQPIRNAGILRDRLDAIQFLADERNVHLVNILQKALRHVRTIGGIFDRLRVSTMLTGDWARLHTVPDHFVEEIRKLCRRISTVIDLASFRHQSHVRVRAGVDEELDEKKNLYERLPELLTKVAEEEVNRLPFETPECTVVYAPMIGYLVAVPRRPEWLTVSDYEQPGMQFLFVSNDRVHYKTASVERLDLELGDLRMDIADRELSIMLTLQNDILENAASALHLVNQAIIIDSLVALAVTARELNWVRPELHDGRLLDVAGGRHPLVEFRSSPFVNNPIQSGNAELGLVHIITAPNASGKSVYVKQAGIIVFLAHIGSFVPAVSAKIPMTDRILSRLHSIDSVFSGMSTFACDLKQMAVAVNSATCRSLVLIDEFGKGTSSEVGLSLLTSCLQYWLRNGDQCPHVFVSTHIHALLDMLPRSPYVKFKTMKVMRRESELIYLYSIVEGYGLQSYAAYAARKSGLPEEVINRIHKVYQDQRQQKPLTRPGVSIEQMNLEYKESESLVKLFLDFELLEDTVPALIDFIRNKLLVFRSPHIMTTAL</sequence>
<dbReference type="Proteomes" id="UP000030764">
    <property type="component" value="Unassembled WGS sequence"/>
</dbReference>